<evidence type="ECO:0000256" key="2">
    <source>
        <dbReference type="ARBA" id="ARBA00022475"/>
    </source>
</evidence>
<feature type="transmembrane region" description="Helical" evidence="7">
    <location>
        <begin position="93"/>
        <end position="112"/>
    </location>
</feature>
<dbReference type="CDD" id="cd16017">
    <property type="entry name" value="LptA"/>
    <property type="match status" value="1"/>
</dbReference>
<dbReference type="Gene3D" id="3.40.720.10">
    <property type="entry name" value="Alkaline Phosphatase, subunit A"/>
    <property type="match status" value="1"/>
</dbReference>
<accession>A0ABS7DFD1</accession>
<organism evidence="9 10">
    <name type="scientific">Succinivibrio faecicola</name>
    <dbReference type="NCBI Taxonomy" id="2820300"/>
    <lineage>
        <taxon>Bacteria</taxon>
        <taxon>Pseudomonadati</taxon>
        <taxon>Pseudomonadota</taxon>
        <taxon>Gammaproteobacteria</taxon>
        <taxon>Aeromonadales</taxon>
        <taxon>Succinivibrionaceae</taxon>
        <taxon>Succinivibrio</taxon>
    </lineage>
</organism>
<keyword evidence="4 7" id="KW-0812">Transmembrane</keyword>
<dbReference type="InterPro" id="IPR040423">
    <property type="entry name" value="PEA_transferase"/>
</dbReference>
<evidence type="ECO:0000313" key="9">
    <source>
        <dbReference type="EMBL" id="MBW7569973.1"/>
    </source>
</evidence>
<dbReference type="PANTHER" id="PTHR30443:SF0">
    <property type="entry name" value="PHOSPHOETHANOLAMINE TRANSFERASE EPTA"/>
    <property type="match status" value="1"/>
</dbReference>
<dbReference type="GO" id="GO:0016740">
    <property type="term" value="F:transferase activity"/>
    <property type="evidence" value="ECO:0007669"/>
    <property type="project" value="UniProtKB-KW"/>
</dbReference>
<feature type="transmembrane region" description="Helical" evidence="7">
    <location>
        <begin position="124"/>
        <end position="145"/>
    </location>
</feature>
<dbReference type="SUPFAM" id="SSF53649">
    <property type="entry name" value="Alkaline phosphatase-like"/>
    <property type="match status" value="1"/>
</dbReference>
<dbReference type="EMBL" id="JAGFNY010000008">
    <property type="protein sequence ID" value="MBW7569973.1"/>
    <property type="molecule type" value="Genomic_DNA"/>
</dbReference>
<feature type="transmembrane region" description="Helical" evidence="7">
    <location>
        <begin position="209"/>
        <end position="226"/>
    </location>
</feature>
<keyword evidence="3 9" id="KW-0808">Transferase</keyword>
<keyword evidence="2" id="KW-1003">Cell membrane</keyword>
<evidence type="ECO:0000256" key="6">
    <source>
        <dbReference type="ARBA" id="ARBA00023136"/>
    </source>
</evidence>
<dbReference type="PANTHER" id="PTHR30443">
    <property type="entry name" value="INNER MEMBRANE PROTEIN"/>
    <property type="match status" value="1"/>
</dbReference>
<protein>
    <submittedName>
        <fullName evidence="9">Phosphoethanolamine transferase</fullName>
    </submittedName>
</protein>
<keyword evidence="5 7" id="KW-1133">Transmembrane helix</keyword>
<dbReference type="InterPro" id="IPR000917">
    <property type="entry name" value="Sulfatase_N"/>
</dbReference>
<dbReference type="RefSeq" id="WP_219937194.1">
    <property type="nucleotide sequence ID" value="NZ_JAGFNY010000008.1"/>
</dbReference>
<evidence type="ECO:0000256" key="3">
    <source>
        <dbReference type="ARBA" id="ARBA00022679"/>
    </source>
</evidence>
<evidence type="ECO:0000256" key="1">
    <source>
        <dbReference type="ARBA" id="ARBA00004651"/>
    </source>
</evidence>
<feature type="transmembrane region" description="Helical" evidence="7">
    <location>
        <begin position="30"/>
        <end position="51"/>
    </location>
</feature>
<keyword evidence="10" id="KW-1185">Reference proteome</keyword>
<sequence>MDFIRFSLKAACPVLLSLLYYSIYGLSLRSYVSFSVYTLSSLTIFIAALYFSGIKKDIRTLAAFFIYLFTYMSVYLIALGLNLNTNLIDVVKGLDFSLISLSFVITSIALLGQKNCHLSFVKGLVFVIIVILSLLLPLIFESYFVATGSLLSSDIIIALAQTNPQEGKEFFLSNVSLSWGVAFLFLVFVMLLNIFALKRVQMSLRVSKSSAFSLLLCLIGAIVLALPRMDYLPFSVVNVTSKQLDNFNKYKELKNIRAQKLSKLKGLTQNNELADDPGLYVVVVGESNNASRMSVFGAVRNTFPLLKKRVLNNEAFIYKNVYSSWPQTVQALSYALTQANQYQSIDVVESYSLIEIAKSLGFETYWLSNQRKFGMYETPITVIASTADHEIWTNGSAKMEGVYYDYELVKRFKKIKVDKKALIIIHLMGSHQKYDRRVPNEFKTFKTEDSVIDSYDDTLFYTDYVVDSIYKEALKNKNFRAMVYFSDHGEDPYLMGGHDPENVTIDMLHVPLVVYLSDSYKKLQPIKAEMFKERQNAYFSNDLIFNLVISMLGIEGVPDSENRLDLLHKEYDINADSLKLMYGKNTLENIKKQK</sequence>
<feature type="transmembrane region" description="Helical" evidence="7">
    <location>
        <begin position="177"/>
        <end position="197"/>
    </location>
</feature>
<feature type="transmembrane region" description="Helical" evidence="7">
    <location>
        <begin position="7"/>
        <end position="24"/>
    </location>
</feature>
<evidence type="ECO:0000256" key="5">
    <source>
        <dbReference type="ARBA" id="ARBA00022989"/>
    </source>
</evidence>
<evidence type="ECO:0000259" key="8">
    <source>
        <dbReference type="Pfam" id="PF00884"/>
    </source>
</evidence>
<dbReference type="Proteomes" id="UP000731465">
    <property type="component" value="Unassembled WGS sequence"/>
</dbReference>
<proteinExistence type="predicted"/>
<evidence type="ECO:0000256" key="4">
    <source>
        <dbReference type="ARBA" id="ARBA00022692"/>
    </source>
</evidence>
<dbReference type="InterPro" id="IPR017850">
    <property type="entry name" value="Alkaline_phosphatase_core_sf"/>
</dbReference>
<comment type="subcellular location">
    <subcellularLocation>
        <location evidence="1">Cell membrane</location>
        <topology evidence="1">Multi-pass membrane protein</topology>
    </subcellularLocation>
</comment>
<name>A0ABS7DFD1_9GAMM</name>
<dbReference type="Pfam" id="PF00884">
    <property type="entry name" value="Sulfatase"/>
    <property type="match status" value="1"/>
</dbReference>
<reference evidence="9 10" key="1">
    <citation type="submission" date="2021-03" db="EMBL/GenBank/DDBJ databases">
        <title>Succinivibrio sp. nov. isolated from feces of cow.</title>
        <authorList>
            <person name="Choi J.-Y."/>
        </authorList>
    </citation>
    <scope>NUCLEOTIDE SEQUENCE [LARGE SCALE GENOMIC DNA]</scope>
    <source>
        <strain evidence="9 10">AGMB01872</strain>
    </source>
</reference>
<gene>
    <name evidence="9" type="ORF">J5V48_03590</name>
</gene>
<feature type="transmembrane region" description="Helical" evidence="7">
    <location>
        <begin position="63"/>
        <end position="81"/>
    </location>
</feature>
<comment type="caution">
    <text evidence="9">The sequence shown here is derived from an EMBL/GenBank/DDBJ whole genome shotgun (WGS) entry which is preliminary data.</text>
</comment>
<feature type="domain" description="Sulfatase N-terminal" evidence="8">
    <location>
        <begin position="280"/>
        <end position="544"/>
    </location>
</feature>
<keyword evidence="6 7" id="KW-0472">Membrane</keyword>
<evidence type="ECO:0000313" key="10">
    <source>
        <dbReference type="Proteomes" id="UP000731465"/>
    </source>
</evidence>
<dbReference type="InterPro" id="IPR058130">
    <property type="entry name" value="PEA_transf_C"/>
</dbReference>
<evidence type="ECO:0000256" key="7">
    <source>
        <dbReference type="SAM" id="Phobius"/>
    </source>
</evidence>